<dbReference type="AlphaFoldDB" id="A0A8X8Y0N2"/>
<comment type="caution">
    <text evidence="2">The sequence shown here is derived from an EMBL/GenBank/DDBJ whole genome shotgun (WGS) entry which is preliminary data.</text>
</comment>
<organism evidence="2">
    <name type="scientific">Salvia splendens</name>
    <name type="common">Scarlet sage</name>
    <dbReference type="NCBI Taxonomy" id="180675"/>
    <lineage>
        <taxon>Eukaryota</taxon>
        <taxon>Viridiplantae</taxon>
        <taxon>Streptophyta</taxon>
        <taxon>Embryophyta</taxon>
        <taxon>Tracheophyta</taxon>
        <taxon>Spermatophyta</taxon>
        <taxon>Magnoliopsida</taxon>
        <taxon>eudicotyledons</taxon>
        <taxon>Gunneridae</taxon>
        <taxon>Pentapetalae</taxon>
        <taxon>asterids</taxon>
        <taxon>lamiids</taxon>
        <taxon>Lamiales</taxon>
        <taxon>Lamiaceae</taxon>
        <taxon>Nepetoideae</taxon>
        <taxon>Mentheae</taxon>
        <taxon>Salviinae</taxon>
        <taxon>Salvia</taxon>
        <taxon>Salvia subgen. Calosphace</taxon>
        <taxon>core Calosphace</taxon>
    </lineage>
</organism>
<evidence type="ECO:0000256" key="1">
    <source>
        <dbReference type="SAM" id="Phobius"/>
    </source>
</evidence>
<keyword evidence="3" id="KW-1185">Reference proteome</keyword>
<gene>
    <name evidence="2" type="ORF">SASPL_117492</name>
</gene>
<feature type="transmembrane region" description="Helical" evidence="1">
    <location>
        <begin position="37"/>
        <end position="60"/>
    </location>
</feature>
<sequence length="129" mass="14650">MNLLFRTETEFSDEDGDKEGLCKTADSFSAAWLSRPFSLSAVYISFICLTYLVYSLLGFIKILKKYARKCEANLELLFPQEDEVVESTFVEQKQNADLLNASMEAKLPPGEEATTLAAIKAKRYPRRHL</sequence>
<protein>
    <submittedName>
        <fullName evidence="2">Uncharacterized protein</fullName>
    </submittedName>
</protein>
<name>A0A8X8Y0N2_SALSN</name>
<keyword evidence="1" id="KW-1133">Transmembrane helix</keyword>
<evidence type="ECO:0000313" key="3">
    <source>
        <dbReference type="Proteomes" id="UP000298416"/>
    </source>
</evidence>
<evidence type="ECO:0000313" key="2">
    <source>
        <dbReference type="EMBL" id="KAG6420946.1"/>
    </source>
</evidence>
<dbReference type="Proteomes" id="UP000298416">
    <property type="component" value="Unassembled WGS sequence"/>
</dbReference>
<accession>A0A8X8Y0N2</accession>
<reference evidence="2" key="2">
    <citation type="submission" date="2020-08" db="EMBL/GenBank/DDBJ databases">
        <title>Plant Genome Project.</title>
        <authorList>
            <person name="Zhang R.-G."/>
        </authorList>
    </citation>
    <scope>NUCLEOTIDE SEQUENCE</scope>
    <source>
        <strain evidence="2">Huo1</strain>
        <tissue evidence="2">Leaf</tissue>
    </source>
</reference>
<proteinExistence type="predicted"/>
<reference evidence="2" key="1">
    <citation type="submission" date="2018-01" db="EMBL/GenBank/DDBJ databases">
        <authorList>
            <person name="Mao J.F."/>
        </authorList>
    </citation>
    <scope>NUCLEOTIDE SEQUENCE</scope>
    <source>
        <strain evidence="2">Huo1</strain>
        <tissue evidence="2">Leaf</tissue>
    </source>
</reference>
<keyword evidence="1" id="KW-0812">Transmembrane</keyword>
<dbReference type="EMBL" id="PNBA02000006">
    <property type="protein sequence ID" value="KAG6420946.1"/>
    <property type="molecule type" value="Genomic_DNA"/>
</dbReference>
<keyword evidence="1" id="KW-0472">Membrane</keyword>